<dbReference type="Proteomes" id="UP000182661">
    <property type="component" value="Unassembled WGS sequence"/>
</dbReference>
<proteinExistence type="predicted"/>
<name>A0A657LX88_9HYPH</name>
<dbReference type="AlphaFoldDB" id="A0A657LX88"/>
<gene>
    <name evidence="1" type="ORF">AX760_16490</name>
</gene>
<dbReference type="EMBL" id="LSRP01000082">
    <property type="protein sequence ID" value="OJF97561.1"/>
    <property type="molecule type" value="Genomic_DNA"/>
</dbReference>
<reference evidence="1 2" key="1">
    <citation type="submission" date="2016-02" db="EMBL/GenBank/DDBJ databases">
        <title>Genome sequencing of a beta-galactosidase producing bacteria Rhizobium sp. 59.</title>
        <authorList>
            <person name="Wang D."/>
            <person name="Kot W."/>
            <person name="Qin Y."/>
            <person name="Hansen L."/>
            <person name="Naqvi K."/>
            <person name="Rensing C."/>
        </authorList>
    </citation>
    <scope>NUCLEOTIDE SEQUENCE [LARGE SCALE GENOMIC DNA]</scope>
    <source>
        <strain evidence="1 2">59</strain>
    </source>
</reference>
<keyword evidence="2" id="KW-1185">Reference proteome</keyword>
<accession>A0A657LX88</accession>
<protein>
    <submittedName>
        <fullName evidence="1">Uncharacterized protein</fullName>
    </submittedName>
</protein>
<dbReference type="OrthoDB" id="7307689at2"/>
<organism evidence="1 2">
    <name type="scientific">Pararhizobium antarcticum</name>
    <dbReference type="NCBI Taxonomy" id="1798805"/>
    <lineage>
        <taxon>Bacteria</taxon>
        <taxon>Pseudomonadati</taxon>
        <taxon>Pseudomonadota</taxon>
        <taxon>Alphaproteobacteria</taxon>
        <taxon>Hyphomicrobiales</taxon>
        <taxon>Rhizobiaceae</taxon>
        <taxon>Rhizobium/Agrobacterium group</taxon>
        <taxon>Pararhizobium</taxon>
    </lineage>
</organism>
<evidence type="ECO:0000313" key="1">
    <source>
        <dbReference type="EMBL" id="OJF97561.1"/>
    </source>
</evidence>
<sequence length="109" mass="11999">MNNIDLTRLVTAEGKQAAAYASLIATHTAAIQMHLDATAQQRQYDGIQTAVSYRDDPNPQFAAEAEALFVWRSAVWTYANAELENVQSGARIQPGIDELIGELPELVWP</sequence>
<evidence type="ECO:0000313" key="2">
    <source>
        <dbReference type="Proteomes" id="UP000182661"/>
    </source>
</evidence>
<comment type="caution">
    <text evidence="1">The sequence shown here is derived from an EMBL/GenBank/DDBJ whole genome shotgun (WGS) entry which is preliminary data.</text>
</comment>
<dbReference type="RefSeq" id="WP_071832937.1">
    <property type="nucleotide sequence ID" value="NZ_LSRP01000082.1"/>
</dbReference>